<keyword evidence="3" id="KW-0949">S-adenosyl-L-methionine</keyword>
<dbReference type="PANTHER" id="PTHR10509">
    <property type="entry name" value="O-METHYLTRANSFERASE-RELATED"/>
    <property type="match status" value="1"/>
</dbReference>
<keyword evidence="5" id="KW-1185">Reference proteome</keyword>
<dbReference type="GO" id="GO:0032259">
    <property type="term" value="P:methylation"/>
    <property type="evidence" value="ECO:0007669"/>
    <property type="project" value="UniProtKB-KW"/>
</dbReference>
<dbReference type="PROSITE" id="PS51682">
    <property type="entry name" value="SAM_OMT_I"/>
    <property type="match status" value="1"/>
</dbReference>
<dbReference type="RefSeq" id="WP_123825517.1">
    <property type="nucleotide sequence ID" value="NZ_RKMF01000011.1"/>
</dbReference>
<keyword evidence="1 4" id="KW-0489">Methyltransferase</keyword>
<proteinExistence type="predicted"/>
<name>A0A3N3ZRZ9_9MICC</name>
<dbReference type="Proteomes" id="UP000270616">
    <property type="component" value="Unassembled WGS sequence"/>
</dbReference>
<gene>
    <name evidence="4" type="ORF">EDL96_09310</name>
</gene>
<evidence type="ECO:0000313" key="5">
    <source>
        <dbReference type="Proteomes" id="UP000270616"/>
    </source>
</evidence>
<organism evidence="4 5">
    <name type="scientific">Kocuria soli</name>
    <dbReference type="NCBI Taxonomy" id="2485125"/>
    <lineage>
        <taxon>Bacteria</taxon>
        <taxon>Bacillati</taxon>
        <taxon>Actinomycetota</taxon>
        <taxon>Actinomycetes</taxon>
        <taxon>Micrococcales</taxon>
        <taxon>Micrococcaceae</taxon>
        <taxon>Kocuria</taxon>
    </lineage>
</organism>
<evidence type="ECO:0000313" key="4">
    <source>
        <dbReference type="EMBL" id="ROZ62657.1"/>
    </source>
</evidence>
<dbReference type="CDD" id="cd02440">
    <property type="entry name" value="AdoMet_MTases"/>
    <property type="match status" value="1"/>
</dbReference>
<sequence>MGRGKTTSWSYAEAYPREDEVLLRARERATALNIRSVTPGVAAALTVLTAAAKPRSAVEVGTGAGVSGTAILRGLPDGTVLTTIDTDVRALRAARDTFREAGVAGNRVRTISGRASLVLPRLTTEAYDLVFLDADAANTLLYVDEATRMLRPGGTLLVQDTLDQDKVPDPVIREESTRVQREIHRLFREDERFQSAILTPGSGLLVAVKR</sequence>
<dbReference type="Pfam" id="PF01596">
    <property type="entry name" value="Methyltransf_3"/>
    <property type="match status" value="1"/>
</dbReference>
<dbReference type="AlphaFoldDB" id="A0A3N3ZRZ9"/>
<dbReference type="SUPFAM" id="SSF53335">
    <property type="entry name" value="S-adenosyl-L-methionine-dependent methyltransferases"/>
    <property type="match status" value="1"/>
</dbReference>
<reference evidence="4 5" key="1">
    <citation type="submission" date="2018-10" db="EMBL/GenBank/DDBJ databases">
        <title>Kocuria sp. M5W7-7, whole genome shotgun sequence.</title>
        <authorList>
            <person name="Tuo L."/>
        </authorList>
    </citation>
    <scope>NUCLEOTIDE SEQUENCE [LARGE SCALE GENOMIC DNA]</scope>
    <source>
        <strain evidence="4 5">M5W7-7</strain>
    </source>
</reference>
<protein>
    <submittedName>
        <fullName evidence="4">Methyltransferase domain-containing protein</fullName>
    </submittedName>
</protein>
<accession>A0A3N3ZRZ9</accession>
<evidence type="ECO:0000256" key="3">
    <source>
        <dbReference type="ARBA" id="ARBA00022691"/>
    </source>
</evidence>
<keyword evidence="2 4" id="KW-0808">Transferase</keyword>
<dbReference type="InterPro" id="IPR002935">
    <property type="entry name" value="SAM_O-MeTrfase"/>
</dbReference>
<dbReference type="InterPro" id="IPR029063">
    <property type="entry name" value="SAM-dependent_MTases_sf"/>
</dbReference>
<dbReference type="Gene3D" id="3.40.50.150">
    <property type="entry name" value="Vaccinia Virus protein VP39"/>
    <property type="match status" value="1"/>
</dbReference>
<evidence type="ECO:0000256" key="2">
    <source>
        <dbReference type="ARBA" id="ARBA00022679"/>
    </source>
</evidence>
<dbReference type="OrthoDB" id="4774874at2"/>
<dbReference type="GO" id="GO:0008171">
    <property type="term" value="F:O-methyltransferase activity"/>
    <property type="evidence" value="ECO:0007669"/>
    <property type="project" value="InterPro"/>
</dbReference>
<dbReference type="InterPro" id="IPR050362">
    <property type="entry name" value="Cation-dep_OMT"/>
</dbReference>
<dbReference type="EMBL" id="RKMF01000011">
    <property type="protein sequence ID" value="ROZ62657.1"/>
    <property type="molecule type" value="Genomic_DNA"/>
</dbReference>
<comment type="caution">
    <text evidence="4">The sequence shown here is derived from an EMBL/GenBank/DDBJ whole genome shotgun (WGS) entry which is preliminary data.</text>
</comment>
<dbReference type="PANTHER" id="PTHR10509:SF85">
    <property type="entry name" value="O-METHYLTRANSFERASE RV1220C-RELATED"/>
    <property type="match status" value="1"/>
</dbReference>
<dbReference type="GO" id="GO:0008757">
    <property type="term" value="F:S-adenosylmethionine-dependent methyltransferase activity"/>
    <property type="evidence" value="ECO:0007669"/>
    <property type="project" value="TreeGrafter"/>
</dbReference>
<evidence type="ECO:0000256" key="1">
    <source>
        <dbReference type="ARBA" id="ARBA00022603"/>
    </source>
</evidence>